<reference evidence="6" key="1">
    <citation type="submission" date="2013-05" db="EMBL/GenBank/DDBJ databases">
        <authorList>
            <person name="Yim A.K.Y."/>
            <person name="Chan T.F."/>
            <person name="Ji K.M."/>
            <person name="Liu X.Y."/>
            <person name="Zhou J.W."/>
            <person name="Li R.Q."/>
            <person name="Yang K.Y."/>
            <person name="Li J."/>
            <person name="Li M."/>
            <person name="Law P.T.W."/>
            <person name="Wu Y.L."/>
            <person name="Cai Z.L."/>
            <person name="Qin H."/>
            <person name="Bao Y."/>
            <person name="Leung R.K.K."/>
            <person name="Ng P.K.S."/>
            <person name="Zou J."/>
            <person name="Zhong X.J."/>
            <person name="Ran P.X."/>
            <person name="Zhong N.S."/>
            <person name="Liu Z.G."/>
            <person name="Tsui S.K.W."/>
        </authorList>
    </citation>
    <scope>NUCLEOTIDE SEQUENCE</scope>
    <source>
        <strain evidence="6">Derf</strain>
        <tissue evidence="6">Whole organism</tissue>
    </source>
</reference>
<dbReference type="AlphaFoldDB" id="A0A922L505"/>
<comment type="similarity">
    <text evidence="2">Belongs to the peptidase S1 family. CLIP subfamily.</text>
</comment>
<dbReference type="InterPro" id="IPR001254">
    <property type="entry name" value="Trypsin_dom"/>
</dbReference>
<dbReference type="Gene3D" id="2.40.10.10">
    <property type="entry name" value="Trypsin-like serine proteases"/>
    <property type="match status" value="1"/>
</dbReference>
<dbReference type="InterPro" id="IPR043504">
    <property type="entry name" value="Peptidase_S1_PA_chymotrypsin"/>
</dbReference>
<dbReference type="PROSITE" id="PS50240">
    <property type="entry name" value="TRYPSIN_DOM"/>
    <property type="match status" value="1"/>
</dbReference>
<keyword evidence="4" id="KW-0472">Membrane</keyword>
<organism evidence="6 7">
    <name type="scientific">Dermatophagoides farinae</name>
    <name type="common">American house dust mite</name>
    <dbReference type="NCBI Taxonomy" id="6954"/>
    <lineage>
        <taxon>Eukaryota</taxon>
        <taxon>Metazoa</taxon>
        <taxon>Ecdysozoa</taxon>
        <taxon>Arthropoda</taxon>
        <taxon>Chelicerata</taxon>
        <taxon>Arachnida</taxon>
        <taxon>Acari</taxon>
        <taxon>Acariformes</taxon>
        <taxon>Sarcoptiformes</taxon>
        <taxon>Astigmata</taxon>
        <taxon>Psoroptidia</taxon>
        <taxon>Analgoidea</taxon>
        <taxon>Pyroglyphidae</taxon>
        <taxon>Dermatophagoidinae</taxon>
        <taxon>Dermatophagoides</taxon>
    </lineage>
</organism>
<dbReference type="InterPro" id="IPR051487">
    <property type="entry name" value="Ser/Thr_Proteases_Immune/Dev"/>
</dbReference>
<sequence>MIGYDLVMTAAQCLERTESNGIKLQRTIESYRVLMNCDNIHSHGCHSYHPEIFAIHDKHMDVLHLNDLAIIKLNIPIPDNLNISMFAHFIPKIKYNEVMNRLDLSKCSIVGYGYPSKSEIRQLSKKQKREITRKSSGTLHAIHVSTMNPDDEPQSGQICGKHYQMYRRTETFCVGHEHSSLLALYEGDHGSPLICPSLDGNNRIIGMMTHQLTMREQDHQFAPALFTNLSKHEHWILSSIRILKALKNSKHFEKWLFYREQHPNKNDNDNIHIRQSHYSAYTFIVFLPIVISVAFIIAGFYYYYQNDDAGDDDDGDDDSGGGGGTAGVGVNRNENDHQSAEEENEENTTKIIIKNGIPDEYIRMTQKFT</sequence>
<feature type="region of interest" description="Disordered" evidence="3">
    <location>
        <begin position="312"/>
        <end position="350"/>
    </location>
</feature>
<proteinExistence type="inferred from homology"/>
<keyword evidence="4" id="KW-1133">Transmembrane helix</keyword>
<evidence type="ECO:0000313" key="7">
    <source>
        <dbReference type="Proteomes" id="UP000790347"/>
    </source>
</evidence>
<feature type="domain" description="Peptidase S1" evidence="5">
    <location>
        <begin position="1"/>
        <end position="241"/>
    </location>
</feature>
<dbReference type="InterPro" id="IPR009003">
    <property type="entry name" value="Peptidase_S1_PA"/>
</dbReference>
<keyword evidence="4" id="KW-0812">Transmembrane</keyword>
<evidence type="ECO:0000256" key="4">
    <source>
        <dbReference type="SAM" id="Phobius"/>
    </source>
</evidence>
<keyword evidence="1" id="KW-1015">Disulfide bond</keyword>
<name>A0A922L505_DERFA</name>
<dbReference type="EMBL" id="ASGP02000005">
    <property type="protein sequence ID" value="KAH9506964.1"/>
    <property type="molecule type" value="Genomic_DNA"/>
</dbReference>
<accession>A0A922L505</accession>
<dbReference type="PANTHER" id="PTHR24256">
    <property type="entry name" value="TRYPTASE-RELATED"/>
    <property type="match status" value="1"/>
</dbReference>
<dbReference type="Pfam" id="PF00089">
    <property type="entry name" value="Trypsin"/>
    <property type="match status" value="1"/>
</dbReference>
<gene>
    <name evidence="6" type="ORF">DERF_011669</name>
</gene>
<feature type="transmembrane region" description="Helical" evidence="4">
    <location>
        <begin position="280"/>
        <end position="304"/>
    </location>
</feature>
<protein>
    <recommendedName>
        <fullName evidence="5">Peptidase S1 domain-containing protein</fullName>
    </recommendedName>
</protein>
<evidence type="ECO:0000256" key="3">
    <source>
        <dbReference type="SAM" id="MobiDB-lite"/>
    </source>
</evidence>
<evidence type="ECO:0000256" key="1">
    <source>
        <dbReference type="ARBA" id="ARBA00023157"/>
    </source>
</evidence>
<dbReference type="GO" id="GO:0004252">
    <property type="term" value="F:serine-type endopeptidase activity"/>
    <property type="evidence" value="ECO:0007669"/>
    <property type="project" value="InterPro"/>
</dbReference>
<comment type="caution">
    <text evidence="6">The sequence shown here is derived from an EMBL/GenBank/DDBJ whole genome shotgun (WGS) entry which is preliminary data.</text>
</comment>
<dbReference type="GO" id="GO:0006508">
    <property type="term" value="P:proteolysis"/>
    <property type="evidence" value="ECO:0007669"/>
    <property type="project" value="InterPro"/>
</dbReference>
<reference evidence="6" key="2">
    <citation type="journal article" date="2022" name="Res Sq">
        <title>Comparative Genomics Reveals Insights into the Divergent Evolution of Astigmatic Mites and Household Pest Adaptations.</title>
        <authorList>
            <person name="Xiong Q."/>
            <person name="Wan A.T.-Y."/>
            <person name="Liu X.-Y."/>
            <person name="Fung C.S.-H."/>
            <person name="Xiao X."/>
            <person name="Malainual N."/>
            <person name="Hou J."/>
            <person name="Wang L."/>
            <person name="Wang M."/>
            <person name="Yang K."/>
            <person name="Cui Y."/>
            <person name="Leung E."/>
            <person name="Nong W."/>
            <person name="Shin S.-K."/>
            <person name="Au S."/>
            <person name="Jeong K.Y."/>
            <person name="Chew F.T."/>
            <person name="Hui J."/>
            <person name="Leung T.F."/>
            <person name="Tungtrongchitr A."/>
            <person name="Zhong N."/>
            <person name="Liu Z."/>
            <person name="Tsui S."/>
        </authorList>
    </citation>
    <scope>NUCLEOTIDE SEQUENCE</scope>
    <source>
        <strain evidence="6">Derf</strain>
        <tissue evidence="6">Whole organism</tissue>
    </source>
</reference>
<dbReference type="Proteomes" id="UP000790347">
    <property type="component" value="Unassembled WGS sequence"/>
</dbReference>
<evidence type="ECO:0000256" key="2">
    <source>
        <dbReference type="ARBA" id="ARBA00024195"/>
    </source>
</evidence>
<evidence type="ECO:0000313" key="6">
    <source>
        <dbReference type="EMBL" id="KAH9506964.1"/>
    </source>
</evidence>
<dbReference type="SUPFAM" id="SSF50494">
    <property type="entry name" value="Trypsin-like serine proteases"/>
    <property type="match status" value="1"/>
</dbReference>
<keyword evidence="7" id="KW-1185">Reference proteome</keyword>
<evidence type="ECO:0000259" key="5">
    <source>
        <dbReference type="PROSITE" id="PS50240"/>
    </source>
</evidence>